<dbReference type="RefSeq" id="WP_219533054.1">
    <property type="nucleotide sequence ID" value="NZ_JAHKRM010000016.1"/>
</dbReference>
<dbReference type="PANTHER" id="PTHR43582:SF2">
    <property type="entry name" value="LINEARMYCIN RESISTANCE ATP-BINDING PROTEIN LNRL"/>
    <property type="match status" value="1"/>
</dbReference>
<dbReference type="InterPro" id="IPR003439">
    <property type="entry name" value="ABC_transporter-like_ATP-bd"/>
</dbReference>
<comment type="caution">
    <text evidence="2">The sequence shown here is derived from an EMBL/GenBank/DDBJ whole genome shotgun (WGS) entry which is preliminary data.</text>
</comment>
<keyword evidence="2" id="KW-0067">ATP-binding</keyword>
<keyword evidence="3" id="KW-1185">Reference proteome</keyword>
<dbReference type="Pfam" id="PF00005">
    <property type="entry name" value="ABC_tran"/>
    <property type="match status" value="1"/>
</dbReference>
<evidence type="ECO:0000259" key="1">
    <source>
        <dbReference type="PROSITE" id="PS50893"/>
    </source>
</evidence>
<dbReference type="GO" id="GO:0005524">
    <property type="term" value="F:ATP binding"/>
    <property type="evidence" value="ECO:0007669"/>
    <property type="project" value="UniProtKB-KW"/>
</dbReference>
<reference evidence="3" key="1">
    <citation type="journal article" date="2019" name="Int. J. Syst. Evol. Microbiol.">
        <title>The Global Catalogue of Microorganisms (GCM) 10K type strain sequencing project: providing services to taxonomists for standard genome sequencing and annotation.</title>
        <authorList>
            <consortium name="The Broad Institute Genomics Platform"/>
            <consortium name="The Broad Institute Genome Sequencing Center for Infectious Disease"/>
            <person name="Wu L."/>
            <person name="Ma J."/>
        </authorList>
    </citation>
    <scope>NUCLEOTIDE SEQUENCE [LARGE SCALE GENOMIC DNA]</scope>
    <source>
        <strain evidence="3">CGMCC 1.15399</strain>
    </source>
</reference>
<gene>
    <name evidence="2" type="ORF">ACFSJ0_19145</name>
</gene>
<accession>A0ABW4G9I8</accession>
<dbReference type="InterPro" id="IPR003593">
    <property type="entry name" value="AAA+_ATPase"/>
</dbReference>
<protein>
    <submittedName>
        <fullName evidence="2">ATP-binding cassette domain-containing protein</fullName>
    </submittedName>
</protein>
<feature type="domain" description="ABC transporter" evidence="1">
    <location>
        <begin position="6"/>
        <end position="236"/>
    </location>
</feature>
<evidence type="ECO:0000313" key="2">
    <source>
        <dbReference type="EMBL" id="MFD1539181.1"/>
    </source>
</evidence>
<dbReference type="PANTHER" id="PTHR43582">
    <property type="entry name" value="LINEARMYCIN RESISTANCE ATP-BINDING PROTEIN LNRL"/>
    <property type="match status" value="1"/>
</dbReference>
<organism evidence="2 3">
    <name type="scientific">Nonomuraea guangzhouensis</name>
    <dbReference type="NCBI Taxonomy" id="1291555"/>
    <lineage>
        <taxon>Bacteria</taxon>
        <taxon>Bacillati</taxon>
        <taxon>Actinomycetota</taxon>
        <taxon>Actinomycetes</taxon>
        <taxon>Streptosporangiales</taxon>
        <taxon>Streptosporangiaceae</taxon>
        <taxon>Nonomuraea</taxon>
    </lineage>
</organism>
<evidence type="ECO:0000313" key="3">
    <source>
        <dbReference type="Proteomes" id="UP001597097"/>
    </source>
</evidence>
<dbReference type="EMBL" id="JBHUCM010000016">
    <property type="protein sequence ID" value="MFD1539181.1"/>
    <property type="molecule type" value="Genomic_DNA"/>
</dbReference>
<proteinExistence type="predicted"/>
<sequence length="315" mass="34627">MRPGTIHTRSLRKSYQGMRAVCGISLNVEAGEMFGFLGPNGAGKSTTISMLCTLLRPSGGRALVAGIDVRDDPKEVRRRIGLVFQEPTVDTDLTVREYLAFHATLYGLGKHDARRRVAEAADLVGLTGLGDSLVRKLSDSMRRLLEIARGLLHEPGVLFLDEPTVGLNPQARAEIWEHLRELRHRRSITVFLTTHYLEEAESCDHIAMVDRGRVVADDSPAALKRLIGTDRIHLRTGDDQAAAATLSDYLGLASAWGPDGLYVEVTDAATAIPWVCTVLRVPVHSIEVRRPSLDEVFLRYTGRTLDGVARSEVSL</sequence>
<name>A0ABW4G9I8_9ACTN</name>
<dbReference type="PROSITE" id="PS50893">
    <property type="entry name" value="ABC_TRANSPORTER_2"/>
    <property type="match status" value="1"/>
</dbReference>
<keyword evidence="2" id="KW-0547">Nucleotide-binding</keyword>
<dbReference type="Proteomes" id="UP001597097">
    <property type="component" value="Unassembled WGS sequence"/>
</dbReference>
<dbReference type="SMART" id="SM00382">
    <property type="entry name" value="AAA"/>
    <property type="match status" value="1"/>
</dbReference>